<sequence length="93" mass="10714">MVDYEDVQHEWLMVMMCSTQAVLQMPARGWRALAFDWPAKYGMAGWSGGGVALLDERPAEKRMHVRFFAAGRRAQCHVLTTRDRRLHSCFSNL</sequence>
<dbReference type="EMBL" id="JABFUD020000017">
    <property type="protein sequence ID" value="KAI5067095.1"/>
    <property type="molecule type" value="Genomic_DNA"/>
</dbReference>
<comment type="caution">
    <text evidence="1">The sequence shown here is derived from an EMBL/GenBank/DDBJ whole genome shotgun (WGS) entry which is preliminary data.</text>
</comment>
<gene>
    <name evidence="1" type="ORF">GOP47_0017623</name>
</gene>
<protein>
    <submittedName>
        <fullName evidence="1">Uncharacterized protein</fullName>
    </submittedName>
</protein>
<accession>A0A9D4UFZ9</accession>
<evidence type="ECO:0000313" key="1">
    <source>
        <dbReference type="EMBL" id="KAI5067095.1"/>
    </source>
</evidence>
<name>A0A9D4UFZ9_ADICA</name>
<proteinExistence type="predicted"/>
<evidence type="ECO:0000313" key="2">
    <source>
        <dbReference type="Proteomes" id="UP000886520"/>
    </source>
</evidence>
<keyword evidence="2" id="KW-1185">Reference proteome</keyword>
<organism evidence="1 2">
    <name type="scientific">Adiantum capillus-veneris</name>
    <name type="common">Maidenhair fern</name>
    <dbReference type="NCBI Taxonomy" id="13818"/>
    <lineage>
        <taxon>Eukaryota</taxon>
        <taxon>Viridiplantae</taxon>
        <taxon>Streptophyta</taxon>
        <taxon>Embryophyta</taxon>
        <taxon>Tracheophyta</taxon>
        <taxon>Polypodiopsida</taxon>
        <taxon>Polypodiidae</taxon>
        <taxon>Polypodiales</taxon>
        <taxon>Pteridineae</taxon>
        <taxon>Pteridaceae</taxon>
        <taxon>Vittarioideae</taxon>
        <taxon>Adiantum</taxon>
    </lineage>
</organism>
<reference evidence="1" key="1">
    <citation type="submission" date="2021-01" db="EMBL/GenBank/DDBJ databases">
        <title>Adiantum capillus-veneris genome.</title>
        <authorList>
            <person name="Fang Y."/>
            <person name="Liao Q."/>
        </authorList>
    </citation>
    <scope>NUCLEOTIDE SEQUENCE</scope>
    <source>
        <strain evidence="1">H3</strain>
        <tissue evidence="1">Leaf</tissue>
    </source>
</reference>
<dbReference type="Proteomes" id="UP000886520">
    <property type="component" value="Chromosome 17"/>
</dbReference>
<dbReference type="AlphaFoldDB" id="A0A9D4UFZ9"/>